<evidence type="ECO:0000313" key="3">
    <source>
        <dbReference type="Proteomes" id="UP000469890"/>
    </source>
</evidence>
<feature type="compositionally biased region" description="Low complexity" evidence="1">
    <location>
        <begin position="15"/>
        <end position="40"/>
    </location>
</feature>
<dbReference type="InterPro" id="IPR019320">
    <property type="entry name" value="BORCS8"/>
</dbReference>
<organism evidence="2 3">
    <name type="scientific">Mucor circinelloides f. lusitanicus</name>
    <name type="common">Mucor racemosus var. lusitanicus</name>
    <dbReference type="NCBI Taxonomy" id="29924"/>
    <lineage>
        <taxon>Eukaryota</taxon>
        <taxon>Fungi</taxon>
        <taxon>Fungi incertae sedis</taxon>
        <taxon>Mucoromycota</taxon>
        <taxon>Mucoromycotina</taxon>
        <taxon>Mucoromycetes</taxon>
        <taxon>Mucorales</taxon>
        <taxon>Mucorineae</taxon>
        <taxon>Mucoraceae</taxon>
        <taxon>Mucor</taxon>
    </lineage>
</organism>
<protein>
    <submittedName>
        <fullName evidence="2">Uncharacterized protein</fullName>
    </submittedName>
</protein>
<gene>
    <name evidence="2" type="ORF">FB192DRAFT_1353412</name>
</gene>
<reference evidence="2 3" key="1">
    <citation type="submission" date="2019-09" db="EMBL/GenBank/DDBJ databases">
        <authorList>
            <consortium name="DOE Joint Genome Institute"/>
            <person name="Mondo S.J."/>
            <person name="Navarro-Mendoza M.I."/>
            <person name="Perez-Arques C."/>
            <person name="Panchal S."/>
            <person name="Nicolas F.E."/>
            <person name="Ganguly P."/>
            <person name="Pangilinan J."/>
            <person name="Grigoriev I."/>
            <person name="Heitman J."/>
            <person name="Sanya K."/>
            <person name="Garre V."/>
        </authorList>
    </citation>
    <scope>NUCLEOTIDE SEQUENCE [LARGE SCALE GENOMIC DNA]</scope>
    <source>
        <strain evidence="2 3">MU402</strain>
    </source>
</reference>
<evidence type="ECO:0000313" key="2">
    <source>
        <dbReference type="EMBL" id="KAF1807023.1"/>
    </source>
</evidence>
<dbReference type="EMBL" id="JAAECE010000001">
    <property type="protein sequence ID" value="KAF1807023.1"/>
    <property type="molecule type" value="Genomic_DNA"/>
</dbReference>
<sequence length="182" mass="20813">MSSTSRPLSLFIPTTWSQQQQQQSSSSNTRPSSIQSTSSSIALNSPSWSNLSFDQISLYARRASNSSISILTTHQSEQEEKRRKRQRDKVQQVVNGFTHILLLSLNDCSLGFYRISDHIHRKVPRIVDTKKQLQQSKAKVDIAISDIQDVRKNVCDIERIESFYNINKMIESSINILKNSKK</sequence>
<dbReference type="Pfam" id="PF10167">
    <property type="entry name" value="BORCS8"/>
    <property type="match status" value="1"/>
</dbReference>
<proteinExistence type="predicted"/>
<feature type="region of interest" description="Disordered" evidence="1">
    <location>
        <begin position="15"/>
        <end position="42"/>
    </location>
</feature>
<accession>A0A8H4BRA6</accession>
<name>A0A8H4BRA6_MUCCL</name>
<comment type="caution">
    <text evidence="2">The sequence shown here is derived from an EMBL/GenBank/DDBJ whole genome shotgun (WGS) entry which is preliminary data.</text>
</comment>
<dbReference type="AlphaFoldDB" id="A0A8H4BRA6"/>
<dbReference type="Proteomes" id="UP000469890">
    <property type="component" value="Unassembled WGS sequence"/>
</dbReference>
<evidence type="ECO:0000256" key="1">
    <source>
        <dbReference type="SAM" id="MobiDB-lite"/>
    </source>
</evidence>